<dbReference type="InterPro" id="IPR026444">
    <property type="entry name" value="Secre_tail"/>
</dbReference>
<name>A0ABS1HIZ7_9BACT</name>
<evidence type="ECO:0000313" key="4">
    <source>
        <dbReference type="Proteomes" id="UP000605676"/>
    </source>
</evidence>
<gene>
    <name evidence="3" type="ORF">JIV24_09985</name>
</gene>
<evidence type="ECO:0000259" key="2">
    <source>
        <dbReference type="Pfam" id="PF18962"/>
    </source>
</evidence>
<accession>A0ABS1HIZ7</accession>
<organism evidence="3 4">
    <name type="scientific">Carboxylicivirga marina</name>
    <dbReference type="NCBI Taxonomy" id="2800988"/>
    <lineage>
        <taxon>Bacteria</taxon>
        <taxon>Pseudomonadati</taxon>
        <taxon>Bacteroidota</taxon>
        <taxon>Bacteroidia</taxon>
        <taxon>Marinilabiliales</taxon>
        <taxon>Marinilabiliaceae</taxon>
        <taxon>Carboxylicivirga</taxon>
    </lineage>
</organism>
<dbReference type="Pfam" id="PF18962">
    <property type="entry name" value="Por_Secre_tail"/>
    <property type="match status" value="1"/>
</dbReference>
<dbReference type="RefSeq" id="WP_200464889.1">
    <property type="nucleotide sequence ID" value="NZ_JAENRR010000019.1"/>
</dbReference>
<sequence length="723" mass="80245">MKRHFFLSIFIVFTVLSNAQTNLYVNPDAPDNESADGTLVNPYNDIAATVQLVANAGGGNVIIIDGEYDLTGRKVLITTAATASGSVTIKPQSSFGVKIISRDQYGCFDFDTSSRHITLEGIELYGMTDQIDYWTIVARAFWGDETIPRNGGLAIILDGQYITIKDNYIHDWFQKAVEIRDGRYVVVEGNIIHDIATSSLTGGHGIMRQQKGIEFFDDDTPGVYRWDIRENMLFNVEQRIYSWIQTKGFIEMVIDEGKSILIDDPKDTDGIQEHMSARITNNVVAFGSIDHIRLKSTPNLEVSHNNVYADISGADGISDRTGDTETAQFTNFKCLNNAVQSLSDAFAIEIDNAIDQTINAGGIPEVSGNYTMTGKLKPSNATGITPLNEEQLFIDPAGGNFRLNPALNLPASAGVSSLVLDALDLKNASYGVTFEREGFEIDHLKLSQTIFDNIPGLNDGITDNETVFADYGTMSPDYHTITFDVVDGDWKTDTGSPDTQEFRLNEVYRTWYETVATTHLNNSGTQYERIRWGNSEVMQNQAFDPDWLLVSQITAESNTIINGHGNNFILDGDILIDFENVTPQDGEYFDLIQAGIITTNNSGSLFDRVLFEGFTPANYTLEIINIEGRQALRLNIISSTSIEENSPIKQKLKIIPNPAKHQFELHSTKALKNIQLYNIAGKEVTKDIVIKPDNYAYLINVTLLKSGIYILQADNTCIKLIIN</sequence>
<feature type="domain" description="Secretion system C-terminal sorting" evidence="2">
    <location>
        <begin position="654"/>
        <end position="716"/>
    </location>
</feature>
<feature type="chain" id="PRO_5046267394" evidence="1">
    <location>
        <begin position="20"/>
        <end position="723"/>
    </location>
</feature>
<dbReference type="SUPFAM" id="SSF51126">
    <property type="entry name" value="Pectin lyase-like"/>
    <property type="match status" value="1"/>
</dbReference>
<dbReference type="NCBIfam" id="TIGR04183">
    <property type="entry name" value="Por_Secre_tail"/>
    <property type="match status" value="1"/>
</dbReference>
<dbReference type="Proteomes" id="UP000605676">
    <property type="component" value="Unassembled WGS sequence"/>
</dbReference>
<evidence type="ECO:0000313" key="3">
    <source>
        <dbReference type="EMBL" id="MBK3517660.1"/>
    </source>
</evidence>
<feature type="signal peptide" evidence="1">
    <location>
        <begin position="1"/>
        <end position="19"/>
    </location>
</feature>
<keyword evidence="1" id="KW-0732">Signal</keyword>
<evidence type="ECO:0000256" key="1">
    <source>
        <dbReference type="SAM" id="SignalP"/>
    </source>
</evidence>
<keyword evidence="4" id="KW-1185">Reference proteome</keyword>
<dbReference type="EMBL" id="JAENRR010000019">
    <property type="protein sequence ID" value="MBK3517660.1"/>
    <property type="molecule type" value="Genomic_DNA"/>
</dbReference>
<proteinExistence type="predicted"/>
<protein>
    <submittedName>
        <fullName evidence="3">T9SS type A sorting domain-containing protein</fullName>
    </submittedName>
</protein>
<comment type="caution">
    <text evidence="3">The sequence shown here is derived from an EMBL/GenBank/DDBJ whole genome shotgun (WGS) entry which is preliminary data.</text>
</comment>
<dbReference type="InterPro" id="IPR011050">
    <property type="entry name" value="Pectin_lyase_fold/virulence"/>
</dbReference>
<reference evidence="3 4" key="1">
    <citation type="submission" date="2021-01" db="EMBL/GenBank/DDBJ databases">
        <title>Carboxyliciviraga sp.nov., isolated from coastal sediments.</title>
        <authorList>
            <person name="Lu D."/>
            <person name="Zhang T."/>
        </authorList>
    </citation>
    <scope>NUCLEOTIDE SEQUENCE [LARGE SCALE GENOMIC DNA]</scope>
    <source>
        <strain evidence="3 4">N1Y132</strain>
    </source>
</reference>